<dbReference type="Pfam" id="PF13585">
    <property type="entry name" value="CHU_C"/>
    <property type="match status" value="1"/>
</dbReference>
<evidence type="ECO:0000313" key="3">
    <source>
        <dbReference type="Proteomes" id="UP000680038"/>
    </source>
</evidence>
<reference evidence="2" key="1">
    <citation type="submission" date="2021-04" db="EMBL/GenBank/DDBJ databases">
        <authorList>
            <person name="Rodrigo-Torres L."/>
            <person name="Arahal R. D."/>
            <person name="Lucena T."/>
        </authorList>
    </citation>
    <scope>NUCLEOTIDE SEQUENCE</scope>
    <source>
        <strain evidence="2">CECT 9275</strain>
    </source>
</reference>
<dbReference type="NCBIfam" id="TIGR04131">
    <property type="entry name" value="Bac_Flav_CTERM"/>
    <property type="match status" value="1"/>
</dbReference>
<dbReference type="EMBL" id="CAJRAF010000002">
    <property type="protein sequence ID" value="CAG4997577.1"/>
    <property type="molecule type" value="Genomic_DNA"/>
</dbReference>
<feature type="chain" id="PRO_5037802312" description="Gliding motility-associated C-terminal domain-containing protein" evidence="1">
    <location>
        <begin position="21"/>
        <end position="626"/>
    </location>
</feature>
<evidence type="ECO:0000313" key="2">
    <source>
        <dbReference type="EMBL" id="CAG4997577.1"/>
    </source>
</evidence>
<dbReference type="RefSeq" id="WP_215238502.1">
    <property type="nucleotide sequence ID" value="NZ_CAJRAF010000002.1"/>
</dbReference>
<keyword evidence="3" id="KW-1185">Reference proteome</keyword>
<dbReference type="Proteomes" id="UP000680038">
    <property type="component" value="Unassembled WGS sequence"/>
</dbReference>
<evidence type="ECO:0008006" key="4">
    <source>
        <dbReference type="Google" id="ProtNLM"/>
    </source>
</evidence>
<protein>
    <recommendedName>
        <fullName evidence="4">Gliding motility-associated C-terminal domain-containing protein</fullName>
    </recommendedName>
</protein>
<gene>
    <name evidence="2" type="ORF">DYBT9275_01804</name>
</gene>
<keyword evidence="1" id="KW-0732">Signal</keyword>
<dbReference type="InterPro" id="IPR022357">
    <property type="entry name" value="MIP_CS"/>
</dbReference>
<organism evidence="2 3">
    <name type="scientific">Dyadobacter helix</name>
    <dbReference type="NCBI Taxonomy" id="2822344"/>
    <lineage>
        <taxon>Bacteria</taxon>
        <taxon>Pseudomonadati</taxon>
        <taxon>Bacteroidota</taxon>
        <taxon>Cytophagia</taxon>
        <taxon>Cytophagales</taxon>
        <taxon>Spirosomataceae</taxon>
        <taxon>Dyadobacter</taxon>
    </lineage>
</organism>
<sequence length="626" mass="69219">MFKYISGIVLVLFCLVQASANHMVGGEIQMHRTGSANFEIKLIQFWERKNLVNPTPSTAGNRDVTVDLYIYRKRDNKLMDKVVARYRSTKSIEYQNKACATYRSMETLIGVYTGIVSLPSARYNDTDGYYIAWERCCRNDDINNIVEPGDNGMVFYLEFPPVSTINSSPDFLAPNGEYICAGRNFSMNMSAEDADGDKLRYSLVTPMKGHTNPSFTIGDDTEKSGYPLVNWQPGISVSNMIPGPSPLTIDENTGVISVRSNQLGLYVFTVQCEEFRNGRKIGLVRRDFQLLVIDCNSQTPEPPIVTVNGELTTAVKFCPQKLVELKTSAGTDWSYQWQLNGFNIPGATGATLMVKDTGQYMVVKSFKTKCTRDTSSVTVYATYGDPVPAKIDYEKSVLCPHDSIVLLANAIQSFQNTIWTKNGEDLARGTASTTITSAGLYHLTIQDSHTGCSGTDSVRISEDVLTVDLPEAVTIQLGRSVTLVPVIKPLADLSHLQWSPSAILSESPVLVVSPEVPTVYTVTVTSVNNCTSTASTSVNVVDQFYVPNIFSPDGDGKNDTFQISNIKDQILSISIYDRWGMLIFHSNGYEVPWNGDYNGQKVQPGSYPYIIRSKTASYKGEIMVVR</sequence>
<dbReference type="AlphaFoldDB" id="A0A916NBE4"/>
<comment type="caution">
    <text evidence="2">The sequence shown here is derived from an EMBL/GenBank/DDBJ whole genome shotgun (WGS) entry which is preliminary data.</text>
</comment>
<name>A0A916NBE4_9BACT</name>
<evidence type="ECO:0000256" key="1">
    <source>
        <dbReference type="SAM" id="SignalP"/>
    </source>
</evidence>
<accession>A0A916NBE4</accession>
<dbReference type="PROSITE" id="PS00221">
    <property type="entry name" value="MIP"/>
    <property type="match status" value="1"/>
</dbReference>
<feature type="signal peptide" evidence="1">
    <location>
        <begin position="1"/>
        <end position="20"/>
    </location>
</feature>
<dbReference type="InterPro" id="IPR026341">
    <property type="entry name" value="T9SS_type_B"/>
</dbReference>
<proteinExistence type="predicted"/>